<evidence type="ECO:0000313" key="4">
    <source>
        <dbReference type="WBParaSite" id="ASIM_0000826501-mRNA-1"/>
    </source>
</evidence>
<gene>
    <name evidence="2" type="ORF">ASIM_LOCUS8013</name>
</gene>
<protein>
    <submittedName>
        <fullName evidence="4">Kazal-like domain-containing protein</fullName>
    </submittedName>
</protein>
<proteinExistence type="predicted"/>
<dbReference type="WBParaSite" id="ASIM_0000826501-mRNA-1">
    <property type="protein sequence ID" value="ASIM_0000826501-mRNA-1"/>
    <property type="gene ID" value="ASIM_0000826501"/>
</dbReference>
<dbReference type="PROSITE" id="PS51465">
    <property type="entry name" value="KAZAL_2"/>
    <property type="match status" value="1"/>
</dbReference>
<evidence type="ECO:0000313" key="3">
    <source>
        <dbReference type="Proteomes" id="UP000267096"/>
    </source>
</evidence>
<organism evidence="4">
    <name type="scientific">Anisakis simplex</name>
    <name type="common">Herring worm</name>
    <dbReference type="NCBI Taxonomy" id="6269"/>
    <lineage>
        <taxon>Eukaryota</taxon>
        <taxon>Metazoa</taxon>
        <taxon>Ecdysozoa</taxon>
        <taxon>Nematoda</taxon>
        <taxon>Chromadorea</taxon>
        <taxon>Rhabditida</taxon>
        <taxon>Spirurina</taxon>
        <taxon>Ascaridomorpha</taxon>
        <taxon>Ascaridoidea</taxon>
        <taxon>Anisakidae</taxon>
        <taxon>Anisakis</taxon>
        <taxon>Anisakis simplex complex</taxon>
    </lineage>
</organism>
<dbReference type="EMBL" id="UYRR01020689">
    <property type="protein sequence ID" value="VDK30576.1"/>
    <property type="molecule type" value="Genomic_DNA"/>
</dbReference>
<dbReference type="OrthoDB" id="88853at2759"/>
<accession>A0A0M3JKT9</accession>
<dbReference type="Gene3D" id="3.30.60.30">
    <property type="match status" value="1"/>
</dbReference>
<dbReference type="Pfam" id="PF07648">
    <property type="entry name" value="Kazal_2"/>
    <property type="match status" value="1"/>
</dbReference>
<keyword evidence="3" id="KW-1185">Reference proteome</keyword>
<dbReference type="AlphaFoldDB" id="A0A0M3JKT9"/>
<sequence>MTVCASNGVTYDNFCELNQFACTHQLDLVAVSLGFCNNGPIHECDDEVATRYERKKESSRKNKLSKIGDICVNDSECKIVNSVCQFDAQNKSVRKCACRKGFIETSQA</sequence>
<evidence type="ECO:0000259" key="1">
    <source>
        <dbReference type="PROSITE" id="PS51465"/>
    </source>
</evidence>
<reference evidence="4" key="1">
    <citation type="submission" date="2017-02" db="UniProtKB">
        <authorList>
            <consortium name="WormBaseParasite"/>
        </authorList>
    </citation>
    <scope>IDENTIFICATION</scope>
</reference>
<feature type="domain" description="Kazal-like" evidence="1">
    <location>
        <begin position="1"/>
        <end position="38"/>
    </location>
</feature>
<evidence type="ECO:0000313" key="2">
    <source>
        <dbReference type="EMBL" id="VDK30576.1"/>
    </source>
</evidence>
<dbReference type="InterPro" id="IPR036058">
    <property type="entry name" value="Kazal_dom_sf"/>
</dbReference>
<dbReference type="CDD" id="cd00104">
    <property type="entry name" value="KAZAL_FS"/>
    <property type="match status" value="1"/>
</dbReference>
<dbReference type="Proteomes" id="UP000267096">
    <property type="component" value="Unassembled WGS sequence"/>
</dbReference>
<dbReference type="SUPFAM" id="SSF100895">
    <property type="entry name" value="Kazal-type serine protease inhibitors"/>
    <property type="match status" value="1"/>
</dbReference>
<reference evidence="2 3" key="2">
    <citation type="submission" date="2018-11" db="EMBL/GenBank/DDBJ databases">
        <authorList>
            <consortium name="Pathogen Informatics"/>
        </authorList>
    </citation>
    <scope>NUCLEOTIDE SEQUENCE [LARGE SCALE GENOMIC DNA]</scope>
</reference>
<dbReference type="InterPro" id="IPR002350">
    <property type="entry name" value="Kazal_dom"/>
</dbReference>
<name>A0A0M3JKT9_ANISI</name>